<dbReference type="PANTHER" id="PTHR43547:SF2">
    <property type="entry name" value="HYBRID SIGNAL TRANSDUCTION HISTIDINE KINASE C"/>
    <property type="match status" value="1"/>
</dbReference>
<evidence type="ECO:0000256" key="5">
    <source>
        <dbReference type="SAM" id="Coils"/>
    </source>
</evidence>
<gene>
    <name evidence="7" type="ORF">D6200_06680</name>
</gene>
<accession>A0ABN5T7D1</accession>
<sequence length="1246" mass="144218">MKLFGMRLFFFFFLIVTTSLSQSLKFKTLTTKDGLSNNSVNDIISDVKGRLWIATWDGLNRYDGKDFKVFKHINNDSTSLAGNVIYSLQRDGTKTIWCLTDNNTVSRFVNQSIFQNFYFSETPVNLKLSKKNNLVVETKSGQYLEFDGMSFLKVNETQVKTNKQLINDQLLLNKFPEVIINESYQDRKGNIWYATRKSGLYVIRNNQVDIHETKIEHYTYDLYNPYSFTGNEIEKIYEDSFGNIWLGHKDGGLSMAYVGSEHINTIAPHPVEYRHLPNETVRAITMDNDNNLWLGYYTKGLYNYSKSDKCFIKKRLEKAKENKDWERIRSLYTATDGSIWVGTYAGLIHINKTKVSYYAAKENPLLPANRIYAMTETNDGRIWFACWGGIAVFNTKKNKFENVEGSEFLKAYHIRDVFVNGEELALATENNGMILFNRNNGEKHHLTTENGLTGNSVYSIDKDEETGLYWIATLGGVTVFDRKKGVVKTISEKENLPSHMVYSVILKGKHIWVSTTKGLASINRKNYKVNVLHPEEGWQAPEFSEGAYYKDNKGVLYFGGINGVNYFAPELIEFNKNLPQLVVEIDGVENNNNNNNNSVVEKTFSENNISLDITPVAYRKNYENLILYKLRGFDKDWRVYRTTPILYKKIPPGEYVLEVKNSLSASKTNIFSIKIIIAPPFYKTSWFAWSLASGGVIILILGLGYKVRKDKIYQEKLKQKINERTAIINKQKKDLIKANVKLEDQNRKIIKQKEEVLALHHKLKNEDFEIDKFKTFVLAEFKKPLMQMLQYSQQNNIPNEIQTKLVSQAKTMIDVLTEWDFLEQVNRINTTEKSVIKINTFLHHLTQNLERKLLQSGINLSYQTQVEDKWITIDLLRFKLFYKYIFNDFIKYSNQGSNIQITYTEKENKLILKVNSDSGILVNNIKSLQRYSPYFKAAKDLLLELNGKLDINNSEEGIISIKVEVPFHKVTSEKASMIQWNHIGMINELPQGKHKVLVLTSEMNYGILQSLLGEEAYHLIFENNVDKLFSALSSLNVDTIVFYDVKLTNKVVQFLENRKENIKLSNCPILYLSEEIGYFQMEEVTKLGIDVTIQLPVSKTFLQAKLTNLLSSRKKLFETESHIGWIENHKDEQLLSPNEKLVKKALTYMHECLHDHTFNIESLQEKLEISKVKCYRVFKEILKQSPSEVLINLRLQKAQHLLGQNVLNISEISFECGFANPKYFSRQFKKHFNMSPKAYKEQKVVV</sequence>
<organism evidence="7 8">
    <name type="scientific">Tenacibaculum mesophilum</name>
    <dbReference type="NCBI Taxonomy" id="104268"/>
    <lineage>
        <taxon>Bacteria</taxon>
        <taxon>Pseudomonadati</taxon>
        <taxon>Bacteroidota</taxon>
        <taxon>Flavobacteriia</taxon>
        <taxon>Flavobacteriales</taxon>
        <taxon>Flavobacteriaceae</taxon>
        <taxon>Tenacibaculum</taxon>
    </lineage>
</organism>
<dbReference type="Pfam" id="PF12833">
    <property type="entry name" value="HTH_18"/>
    <property type="match status" value="1"/>
</dbReference>
<keyword evidence="2" id="KW-0805">Transcription regulation</keyword>
<keyword evidence="4" id="KW-0804">Transcription</keyword>
<dbReference type="Proteomes" id="UP000269693">
    <property type="component" value="Chromosome"/>
</dbReference>
<keyword evidence="3" id="KW-0238">DNA-binding</keyword>
<dbReference type="EMBL" id="CP032544">
    <property type="protein sequence ID" value="AZJ32260.1"/>
    <property type="molecule type" value="Genomic_DNA"/>
</dbReference>
<dbReference type="SUPFAM" id="SSF63829">
    <property type="entry name" value="Calcium-dependent phosphotriesterase"/>
    <property type="match status" value="3"/>
</dbReference>
<dbReference type="PANTHER" id="PTHR43547">
    <property type="entry name" value="TWO-COMPONENT HISTIDINE KINASE"/>
    <property type="match status" value="1"/>
</dbReference>
<dbReference type="SUPFAM" id="SSF46689">
    <property type="entry name" value="Homeodomain-like"/>
    <property type="match status" value="1"/>
</dbReference>
<dbReference type="Gene3D" id="2.130.10.10">
    <property type="entry name" value="YVTN repeat-like/Quinoprotein amine dehydrogenase"/>
    <property type="match status" value="2"/>
</dbReference>
<dbReference type="InterPro" id="IPR020449">
    <property type="entry name" value="Tscrpt_reg_AraC-type_HTH"/>
</dbReference>
<dbReference type="Gene3D" id="2.60.40.10">
    <property type="entry name" value="Immunoglobulins"/>
    <property type="match status" value="1"/>
</dbReference>
<dbReference type="Gene3D" id="1.10.10.60">
    <property type="entry name" value="Homeodomain-like"/>
    <property type="match status" value="1"/>
</dbReference>
<evidence type="ECO:0000256" key="2">
    <source>
        <dbReference type="ARBA" id="ARBA00023015"/>
    </source>
</evidence>
<reference evidence="7 8" key="1">
    <citation type="submission" date="2018-09" db="EMBL/GenBank/DDBJ databases">
        <title>Insights into the microbiota of Asian seabass (Lates calcarifer) with tenacibaculosis symptoms and description of sp. nov. Tenacibaculum singaporense.</title>
        <authorList>
            <person name="Miyake S."/>
            <person name="Soh M."/>
            <person name="Azman M.N."/>
            <person name="Ngoh S.Y."/>
            <person name="Orban L."/>
            <person name="Seedorf H."/>
        </authorList>
    </citation>
    <scope>NUCLEOTIDE SEQUENCE [LARGE SCALE GENOMIC DNA]</scope>
    <source>
        <strain evidence="7 8">DSM 13764</strain>
    </source>
</reference>
<evidence type="ECO:0000256" key="1">
    <source>
        <dbReference type="ARBA" id="ARBA00022553"/>
    </source>
</evidence>
<dbReference type="InterPro" id="IPR009057">
    <property type="entry name" value="Homeodomain-like_sf"/>
</dbReference>
<evidence type="ECO:0000259" key="6">
    <source>
        <dbReference type="PROSITE" id="PS01124"/>
    </source>
</evidence>
<evidence type="ECO:0000313" key="8">
    <source>
        <dbReference type="Proteomes" id="UP000269693"/>
    </source>
</evidence>
<keyword evidence="8" id="KW-1185">Reference proteome</keyword>
<dbReference type="PRINTS" id="PR00032">
    <property type="entry name" value="HTHARAC"/>
</dbReference>
<feature type="coiled-coil region" evidence="5">
    <location>
        <begin position="728"/>
        <end position="755"/>
    </location>
</feature>
<dbReference type="PROSITE" id="PS00041">
    <property type="entry name" value="HTH_ARAC_FAMILY_1"/>
    <property type="match status" value="1"/>
</dbReference>
<dbReference type="SMART" id="SM00342">
    <property type="entry name" value="HTH_ARAC"/>
    <property type="match status" value="1"/>
</dbReference>
<dbReference type="InterPro" id="IPR015943">
    <property type="entry name" value="WD40/YVTN_repeat-like_dom_sf"/>
</dbReference>
<keyword evidence="5" id="KW-0175">Coiled coil</keyword>
<dbReference type="InterPro" id="IPR013783">
    <property type="entry name" value="Ig-like_fold"/>
</dbReference>
<name>A0ABN5T7D1_9FLAO</name>
<dbReference type="Pfam" id="PF07494">
    <property type="entry name" value="Reg_prop"/>
    <property type="match status" value="3"/>
</dbReference>
<feature type="domain" description="HTH araC/xylS-type" evidence="6">
    <location>
        <begin position="1143"/>
        <end position="1242"/>
    </location>
</feature>
<evidence type="ECO:0000313" key="7">
    <source>
        <dbReference type="EMBL" id="AZJ32260.1"/>
    </source>
</evidence>
<dbReference type="PROSITE" id="PS01124">
    <property type="entry name" value="HTH_ARAC_FAMILY_2"/>
    <property type="match status" value="1"/>
</dbReference>
<evidence type="ECO:0000256" key="3">
    <source>
        <dbReference type="ARBA" id="ARBA00023125"/>
    </source>
</evidence>
<dbReference type="InterPro" id="IPR018060">
    <property type="entry name" value="HTH_AraC"/>
</dbReference>
<evidence type="ECO:0000256" key="4">
    <source>
        <dbReference type="ARBA" id="ARBA00023163"/>
    </source>
</evidence>
<protein>
    <submittedName>
        <fullName evidence="7">Helix-turn-helix domain-containing protein</fullName>
    </submittedName>
</protein>
<dbReference type="InterPro" id="IPR011110">
    <property type="entry name" value="Reg_prop"/>
</dbReference>
<keyword evidence="1" id="KW-0597">Phosphoprotein</keyword>
<dbReference type="InterPro" id="IPR018062">
    <property type="entry name" value="HTH_AraC-typ_CS"/>
</dbReference>
<proteinExistence type="predicted"/>